<organism evidence="1">
    <name type="scientific">Myoviridae sp. ctP6q2</name>
    <dbReference type="NCBI Taxonomy" id="2825096"/>
    <lineage>
        <taxon>Viruses</taxon>
        <taxon>Duplodnaviria</taxon>
        <taxon>Heunggongvirae</taxon>
        <taxon>Uroviricota</taxon>
        <taxon>Caudoviricetes</taxon>
    </lineage>
</organism>
<evidence type="ECO:0000313" key="1">
    <source>
        <dbReference type="EMBL" id="DAF98184.1"/>
    </source>
</evidence>
<accession>A0A8S5UUK6</accession>
<protein>
    <submittedName>
        <fullName evidence="1">Uncharacterized protein</fullName>
    </submittedName>
</protein>
<reference evidence="1" key="1">
    <citation type="journal article" date="2021" name="Proc. Natl. Acad. Sci. U.S.A.">
        <title>A Catalog of Tens of Thousands of Viruses from Human Metagenomes Reveals Hidden Associations with Chronic Diseases.</title>
        <authorList>
            <person name="Tisza M.J."/>
            <person name="Buck C.B."/>
        </authorList>
    </citation>
    <scope>NUCLEOTIDE SEQUENCE</scope>
    <source>
        <strain evidence="1">CtP6q2</strain>
    </source>
</reference>
<name>A0A8S5UUK6_9CAUD</name>
<dbReference type="EMBL" id="BK016143">
    <property type="protein sequence ID" value="DAF98184.1"/>
    <property type="molecule type" value="Genomic_DNA"/>
</dbReference>
<proteinExistence type="predicted"/>
<sequence>MAKKYRMLYKKCWSFFNMGIFRVYKLEVYYFNLY</sequence>